<evidence type="ECO:0000256" key="3">
    <source>
        <dbReference type="ARBA" id="ARBA00022679"/>
    </source>
</evidence>
<accession>A0ABY5LT30</accession>
<dbReference type="EC" id="2.1.1.72" evidence="1"/>
<protein>
    <recommendedName>
        <fullName evidence="1">site-specific DNA-methyltransferase (adenine-specific)</fullName>
        <ecNumber evidence="1">2.1.1.72</ecNumber>
    </recommendedName>
</protein>
<dbReference type="SUPFAM" id="SSF53335">
    <property type="entry name" value="S-adenosyl-L-methionine-dependent methyltransferases"/>
    <property type="match status" value="1"/>
</dbReference>
<name>A0ABY5LT30_9CYAN</name>
<dbReference type="InterPro" id="IPR029063">
    <property type="entry name" value="SAM-dependent_MTases_sf"/>
</dbReference>
<comment type="catalytic activity">
    <reaction evidence="4">
        <text>a 2'-deoxyadenosine in DNA + S-adenosyl-L-methionine = an N(6)-methyl-2'-deoxyadenosine in DNA + S-adenosyl-L-homocysteine + H(+)</text>
        <dbReference type="Rhea" id="RHEA:15197"/>
        <dbReference type="Rhea" id="RHEA-COMP:12418"/>
        <dbReference type="Rhea" id="RHEA-COMP:12419"/>
        <dbReference type="ChEBI" id="CHEBI:15378"/>
        <dbReference type="ChEBI" id="CHEBI:57856"/>
        <dbReference type="ChEBI" id="CHEBI:59789"/>
        <dbReference type="ChEBI" id="CHEBI:90615"/>
        <dbReference type="ChEBI" id="CHEBI:90616"/>
        <dbReference type="EC" id="2.1.1.72"/>
    </reaction>
</comment>
<evidence type="ECO:0000256" key="2">
    <source>
        <dbReference type="ARBA" id="ARBA00022603"/>
    </source>
</evidence>
<keyword evidence="3" id="KW-0808">Transferase</keyword>
<dbReference type="Proteomes" id="UP001057561">
    <property type="component" value="Chromosome"/>
</dbReference>
<dbReference type="PANTHER" id="PTHR33841:SF1">
    <property type="entry name" value="DNA METHYLTRANSFERASE A"/>
    <property type="match status" value="1"/>
</dbReference>
<dbReference type="RefSeq" id="WP_257120627.1">
    <property type="nucleotide sequence ID" value="NZ_CP099464.1"/>
</dbReference>
<organism evidence="5 6">
    <name type="scientific">Dolichospermum heterosporum TAC447</name>
    <dbReference type="NCBI Taxonomy" id="747523"/>
    <lineage>
        <taxon>Bacteria</taxon>
        <taxon>Bacillati</taxon>
        <taxon>Cyanobacteriota</taxon>
        <taxon>Cyanophyceae</taxon>
        <taxon>Nostocales</taxon>
        <taxon>Aphanizomenonaceae</taxon>
        <taxon>Dolichospermum</taxon>
        <taxon>Dolichospermum heterosporum</taxon>
    </lineage>
</organism>
<evidence type="ECO:0000313" key="5">
    <source>
        <dbReference type="EMBL" id="UUO13974.1"/>
    </source>
</evidence>
<evidence type="ECO:0000256" key="4">
    <source>
        <dbReference type="ARBA" id="ARBA00047942"/>
    </source>
</evidence>
<dbReference type="InterPro" id="IPR050953">
    <property type="entry name" value="N4_N6_ade-DNA_methylase"/>
</dbReference>
<keyword evidence="6" id="KW-1185">Reference proteome</keyword>
<reference evidence="5" key="1">
    <citation type="submission" date="2022-06" db="EMBL/GenBank/DDBJ databases">
        <title>Nostosin G and Spiroidesin B from the Cyanobacterium Dolichospermum sp. NIES-1697.</title>
        <authorList>
            <person name="Phan C.-S."/>
            <person name="Mehjabin J.J."/>
            <person name="Anas A.R.J."/>
            <person name="Hayasaka M."/>
            <person name="Onoki R."/>
            <person name="Wang J."/>
            <person name="Umezawa T."/>
            <person name="Washio K."/>
            <person name="Morikawa M."/>
            <person name="Okino T."/>
        </authorList>
    </citation>
    <scope>NUCLEOTIDE SEQUENCE</scope>
    <source>
        <strain evidence="5">NIES-1697</strain>
    </source>
</reference>
<dbReference type="PANTHER" id="PTHR33841">
    <property type="entry name" value="DNA METHYLTRANSFERASE YEEA-RELATED"/>
    <property type="match status" value="1"/>
</dbReference>
<dbReference type="EMBL" id="CP099464">
    <property type="protein sequence ID" value="UUO13974.1"/>
    <property type="molecule type" value="Genomic_DNA"/>
</dbReference>
<keyword evidence="2" id="KW-0489">Methyltransferase</keyword>
<proteinExistence type="predicted"/>
<evidence type="ECO:0000313" key="6">
    <source>
        <dbReference type="Proteomes" id="UP001057561"/>
    </source>
</evidence>
<gene>
    <name evidence="5" type="ORF">NG743_18215</name>
</gene>
<evidence type="ECO:0000256" key="1">
    <source>
        <dbReference type="ARBA" id="ARBA00011900"/>
    </source>
</evidence>
<sequence length="174" mass="20447">MVSQPGISKTVFNGDEKAIRDFSKKLLGRIVFLYFIQKKGWLGVPENESWGNGDHKFLTNQFQNFTHKENFYPEFLSVLFFDTLNTKRANDLIELVKNEPCRIPYLNGGLFEEDNKDKGAYYTPKEIVHYMCQESLIEYLNTYCLNYDFSDLGITLIEENQKELITQFIKKKEI</sequence>